<protein>
    <recommendedName>
        <fullName evidence="4">LPS-assembly protein LptD</fullName>
    </recommendedName>
</protein>
<organism evidence="9 10">
    <name type="scientific">Nitrincola tapanii</name>
    <dbReference type="NCBI Taxonomy" id="1708751"/>
    <lineage>
        <taxon>Bacteria</taxon>
        <taxon>Pseudomonadati</taxon>
        <taxon>Pseudomonadota</taxon>
        <taxon>Gammaproteobacteria</taxon>
        <taxon>Oceanospirillales</taxon>
        <taxon>Oceanospirillaceae</taxon>
        <taxon>Nitrincola</taxon>
    </lineage>
</organism>
<feature type="domain" description="LPS-assembly protein LptD central" evidence="8">
    <location>
        <begin position="388"/>
        <end position="484"/>
    </location>
</feature>
<keyword evidence="10" id="KW-1185">Reference proteome</keyword>
<dbReference type="OrthoDB" id="9760225at2"/>
<evidence type="ECO:0000313" key="9">
    <source>
        <dbReference type="EMBL" id="KAA0874033.1"/>
    </source>
</evidence>
<dbReference type="InterPro" id="IPR050218">
    <property type="entry name" value="LptD"/>
</dbReference>
<dbReference type="EMBL" id="SMRS01000007">
    <property type="protein sequence ID" value="KAA0874033.1"/>
    <property type="molecule type" value="Genomic_DNA"/>
</dbReference>
<comment type="subunit">
    <text evidence="4">Component of the lipopolysaccharide transport and assembly complex. Interacts with LptE and LptA.</text>
</comment>
<dbReference type="InterPro" id="IPR045659">
    <property type="entry name" value="LptD_2"/>
</dbReference>
<comment type="function">
    <text evidence="4">Together with LptE, is involved in the assembly of lipopolysaccharide (LPS) at the surface of the outer membrane.</text>
</comment>
<dbReference type="GO" id="GO:0015920">
    <property type="term" value="P:lipopolysaccharide transport"/>
    <property type="evidence" value="ECO:0007669"/>
    <property type="project" value="InterPro"/>
</dbReference>
<evidence type="ECO:0000256" key="5">
    <source>
        <dbReference type="SAM" id="MobiDB-lite"/>
    </source>
</evidence>
<gene>
    <name evidence="4 9" type="primary">lptD</name>
    <name evidence="9" type="ORF">E1H14_09645</name>
</gene>
<keyword evidence="3 4" id="KW-0998">Cell outer membrane</keyword>
<dbReference type="GO" id="GO:0009279">
    <property type="term" value="C:cell outer membrane"/>
    <property type="evidence" value="ECO:0007669"/>
    <property type="project" value="UniProtKB-SubCell"/>
</dbReference>
<dbReference type="Pfam" id="PF03968">
    <property type="entry name" value="LptD_N"/>
    <property type="match status" value="1"/>
</dbReference>
<evidence type="ECO:0000256" key="4">
    <source>
        <dbReference type="HAMAP-Rule" id="MF_01411"/>
    </source>
</evidence>
<evidence type="ECO:0000259" key="6">
    <source>
        <dbReference type="Pfam" id="PF03968"/>
    </source>
</evidence>
<dbReference type="InterPro" id="IPR007543">
    <property type="entry name" value="LptD_C"/>
</dbReference>
<comment type="caution">
    <text evidence="9">The sequence shown here is derived from an EMBL/GenBank/DDBJ whole genome shotgun (WGS) entry which is preliminary data.</text>
</comment>
<dbReference type="GO" id="GO:0043165">
    <property type="term" value="P:Gram-negative-bacterium-type cell outer membrane assembly"/>
    <property type="evidence" value="ECO:0007669"/>
    <property type="project" value="UniProtKB-UniRule"/>
</dbReference>
<evidence type="ECO:0000256" key="2">
    <source>
        <dbReference type="ARBA" id="ARBA00023136"/>
    </source>
</evidence>
<evidence type="ECO:0000259" key="7">
    <source>
        <dbReference type="Pfam" id="PF04453"/>
    </source>
</evidence>
<comment type="caution">
    <text evidence="4">Lacks conserved residue(s) required for the propagation of feature annotation.</text>
</comment>
<evidence type="ECO:0000256" key="3">
    <source>
        <dbReference type="ARBA" id="ARBA00023237"/>
    </source>
</evidence>
<dbReference type="PANTHER" id="PTHR30189:SF1">
    <property type="entry name" value="LPS-ASSEMBLY PROTEIN LPTD"/>
    <property type="match status" value="1"/>
</dbReference>
<proteinExistence type="inferred from homology"/>
<dbReference type="Proteomes" id="UP000325302">
    <property type="component" value="Unassembled WGS sequence"/>
</dbReference>
<keyword evidence="2 4" id="KW-0472">Membrane</keyword>
<name>A0A5A9W0C1_9GAMM</name>
<evidence type="ECO:0000256" key="1">
    <source>
        <dbReference type="ARBA" id="ARBA00022729"/>
    </source>
</evidence>
<evidence type="ECO:0000259" key="8">
    <source>
        <dbReference type="Pfam" id="PF19838"/>
    </source>
</evidence>
<sequence length="961" mass="109212">MLYYAVFMVQDSGRRRNAYPRPQLDSDLMPFKQRTAFQLSLAIAAVVASHMALAQTDQRLWTCNLNASGEWDCEVDENLISTPVAPSLPSASTPDVRPEAQTTPAPTLNPEIEAPAEIEAAEPVAPINVFPEDVGEQTPEPPRLEAQAQTATVQSVRARSGDAFDCRASSDGQWVCEEGLPALSLAQTGRYAADVALQGQSDRLLDNPYAYLDWYPHTGAPGTMLCMGRYVEPEMEGQSDASSPFALQTVFADAINSTSNLQSGLTQLSGGVNLRQGGRSFSSRYGEVDQNNRTAFLQGEVRFREAGLLMVGERVDTDFDTGESRFTQAEYVMHQEHLRGSAERITRYGDERILMEQGALTYCEPGNDAWAIHSKEIELNPEQGYGVARHTTFRIANIPVLYLPWFRFPTDDRRQSGFLYPSIAVSKSDGFDLSVPYYFNIAENMDDTLRVRHIEKRGLLLENEFRYLNEWSMNELNLGYLGNDKRDEGDDRWLLNLRHSGQLANAWETSIDYSRVSDVDYFADLGTDLEVERKEHLDQRWQLRYLANSWQFLANLHEYQTLNENIASPYQRVPQLLFTGQEGLLPGLDLNYAAEFVRFERDRLNFFSDDSINRTTADRVHLRSTLNYDYTHPGAYLRPEFTLWHSQYDFSSPADLSLVPTSVTAGIASLDSGLFLDREFSAAGQGYSQSLEPRLMLLSVNRDKDQPLPSQFNYFDSSLLGFNYYNLFDRYGWSGNDRVSETQQATLGVSSALYSERGLELARIGVAQAHYFSDREKSDLRPGDQDGTESSSNLALLAQWNITPFLRLTHDSEIDRNDYSFEEQNYRLTWLPDDENMFYFSYRDRLNTALANPERIRQSDIAFRSQLTPQWGLIGRWQQDLEKSRKLDTLLGVEYGSCCWKMRLTAREWLSSSNRLNVEPEYDRGLFLQFVLRGLGSFGSEGGRGLIEEVTGFREKDHDNF</sequence>
<dbReference type="Pfam" id="PF19838">
    <property type="entry name" value="LptD_2"/>
    <property type="match status" value="1"/>
</dbReference>
<dbReference type="InterPro" id="IPR005653">
    <property type="entry name" value="OstA-like_N"/>
</dbReference>
<reference evidence="9 10" key="1">
    <citation type="submission" date="2019-03" db="EMBL/GenBank/DDBJ databases">
        <title>Nitrincola sp. nov. isolated from an Indian soda lake.</title>
        <authorList>
            <person name="Joshi A."/>
            <person name="Thite S.V."/>
            <person name="Joseph N."/>
            <person name="Dhotre D."/>
            <person name="Moorthy M."/>
            <person name="Shouche Y.S."/>
        </authorList>
    </citation>
    <scope>NUCLEOTIDE SEQUENCE [LARGE SCALE GENOMIC DNA]</scope>
    <source>
        <strain evidence="9 10">MEB193</strain>
    </source>
</reference>
<dbReference type="AlphaFoldDB" id="A0A5A9W0C1"/>
<dbReference type="HAMAP" id="MF_01411">
    <property type="entry name" value="LPS_assembly_LptD"/>
    <property type="match status" value="1"/>
</dbReference>
<comment type="similarity">
    <text evidence="4">Belongs to the LptD family.</text>
</comment>
<dbReference type="GO" id="GO:1990351">
    <property type="term" value="C:transporter complex"/>
    <property type="evidence" value="ECO:0007669"/>
    <property type="project" value="TreeGrafter"/>
</dbReference>
<dbReference type="InterPro" id="IPR020889">
    <property type="entry name" value="LipoPS_assembly_LptD"/>
</dbReference>
<dbReference type="PANTHER" id="PTHR30189">
    <property type="entry name" value="LPS-ASSEMBLY PROTEIN"/>
    <property type="match status" value="1"/>
</dbReference>
<comment type="subcellular location">
    <subcellularLocation>
        <location evidence="4">Cell outer membrane</location>
    </subcellularLocation>
</comment>
<evidence type="ECO:0000313" key="10">
    <source>
        <dbReference type="Proteomes" id="UP000325302"/>
    </source>
</evidence>
<feature type="region of interest" description="Disordered" evidence="5">
    <location>
        <begin position="84"/>
        <end position="110"/>
    </location>
</feature>
<accession>A0A5A9W0C1</accession>
<feature type="domain" description="LptD C-terminal" evidence="7">
    <location>
        <begin position="491"/>
        <end position="871"/>
    </location>
</feature>
<feature type="domain" description="Organic solvent tolerance-like N-terminal" evidence="6">
    <location>
        <begin position="254"/>
        <end position="384"/>
    </location>
</feature>
<keyword evidence="1 4" id="KW-0732">Signal</keyword>
<dbReference type="Pfam" id="PF04453">
    <property type="entry name" value="LptD"/>
    <property type="match status" value="1"/>
</dbReference>